<protein>
    <submittedName>
        <fullName evidence="2">Uncharacterized protein</fullName>
    </submittedName>
</protein>
<reference evidence="2 3" key="1">
    <citation type="submission" date="2017-09" db="EMBL/GenBank/DDBJ databases">
        <authorList>
            <person name="Ehlers B."/>
            <person name="Leendertz F.H."/>
        </authorList>
    </citation>
    <scope>NUCLEOTIDE SEQUENCE [LARGE SCALE GENOMIC DNA]</scope>
    <source>
        <strain evidence="2 3">DSM 18289</strain>
    </source>
</reference>
<feature type="chain" id="PRO_5013238969" evidence="1">
    <location>
        <begin position="23"/>
        <end position="124"/>
    </location>
</feature>
<keyword evidence="1" id="KW-0732">Signal</keyword>
<evidence type="ECO:0000256" key="1">
    <source>
        <dbReference type="SAM" id="SignalP"/>
    </source>
</evidence>
<accession>A0A285ND19</accession>
<dbReference type="AlphaFoldDB" id="A0A285ND19"/>
<dbReference type="EMBL" id="OBEL01000001">
    <property type="protein sequence ID" value="SNZ07382.1"/>
    <property type="molecule type" value="Genomic_DNA"/>
</dbReference>
<proteinExistence type="predicted"/>
<gene>
    <name evidence="2" type="ORF">SAMN06265368_0901</name>
</gene>
<organism evidence="2 3">
    <name type="scientific">Cohaesibacter gelatinilyticus</name>
    <dbReference type="NCBI Taxonomy" id="372072"/>
    <lineage>
        <taxon>Bacteria</taxon>
        <taxon>Pseudomonadati</taxon>
        <taxon>Pseudomonadota</taxon>
        <taxon>Alphaproteobacteria</taxon>
        <taxon>Hyphomicrobiales</taxon>
        <taxon>Cohaesibacteraceae</taxon>
    </lineage>
</organism>
<keyword evidence="3" id="KW-1185">Reference proteome</keyword>
<sequence>MKPFAFAYFFLLLLLASNTAIAKKIDILEIYNRFYLTQGVAQKCGMSDKALKKKFSRNFAIVKIRAQERVQQRRPDFSEQKVHASFRVMNRRLDKVVEALGCKSTEAEQLMKLFKFHANWDMRR</sequence>
<feature type="signal peptide" evidence="1">
    <location>
        <begin position="1"/>
        <end position="22"/>
    </location>
</feature>
<evidence type="ECO:0000313" key="2">
    <source>
        <dbReference type="EMBL" id="SNZ07382.1"/>
    </source>
</evidence>
<dbReference type="Proteomes" id="UP000219439">
    <property type="component" value="Unassembled WGS sequence"/>
</dbReference>
<dbReference type="RefSeq" id="WP_097152172.1">
    <property type="nucleotide sequence ID" value="NZ_OBEL01000001.1"/>
</dbReference>
<name>A0A285ND19_9HYPH</name>
<evidence type="ECO:0000313" key="3">
    <source>
        <dbReference type="Proteomes" id="UP000219439"/>
    </source>
</evidence>